<dbReference type="EMBL" id="JACVVK020000066">
    <property type="protein sequence ID" value="KAK7496527.1"/>
    <property type="molecule type" value="Genomic_DNA"/>
</dbReference>
<dbReference type="AlphaFoldDB" id="A0ABD0LC29"/>
<feature type="region of interest" description="Disordered" evidence="1">
    <location>
        <begin position="10"/>
        <end position="39"/>
    </location>
</feature>
<keyword evidence="3" id="KW-1185">Reference proteome</keyword>
<comment type="caution">
    <text evidence="2">The sequence shown here is derived from an EMBL/GenBank/DDBJ whole genome shotgun (WGS) entry which is preliminary data.</text>
</comment>
<gene>
    <name evidence="2" type="ORF">BaRGS_00012179</name>
</gene>
<evidence type="ECO:0000313" key="3">
    <source>
        <dbReference type="Proteomes" id="UP001519460"/>
    </source>
</evidence>
<name>A0ABD0LC29_9CAEN</name>
<reference evidence="2 3" key="1">
    <citation type="journal article" date="2023" name="Sci. Data">
        <title>Genome assembly of the Korean intertidal mud-creeper Batillaria attramentaria.</title>
        <authorList>
            <person name="Patra A.K."/>
            <person name="Ho P.T."/>
            <person name="Jun S."/>
            <person name="Lee S.J."/>
            <person name="Kim Y."/>
            <person name="Won Y.J."/>
        </authorList>
    </citation>
    <scope>NUCLEOTIDE SEQUENCE [LARGE SCALE GENOMIC DNA]</scope>
    <source>
        <strain evidence="2">Wonlab-2016</strain>
    </source>
</reference>
<evidence type="ECO:0000256" key="1">
    <source>
        <dbReference type="SAM" id="MobiDB-lite"/>
    </source>
</evidence>
<accession>A0ABD0LC29</accession>
<organism evidence="2 3">
    <name type="scientific">Batillaria attramentaria</name>
    <dbReference type="NCBI Taxonomy" id="370345"/>
    <lineage>
        <taxon>Eukaryota</taxon>
        <taxon>Metazoa</taxon>
        <taxon>Spiralia</taxon>
        <taxon>Lophotrochozoa</taxon>
        <taxon>Mollusca</taxon>
        <taxon>Gastropoda</taxon>
        <taxon>Caenogastropoda</taxon>
        <taxon>Sorbeoconcha</taxon>
        <taxon>Cerithioidea</taxon>
        <taxon>Batillariidae</taxon>
        <taxon>Batillaria</taxon>
    </lineage>
</organism>
<evidence type="ECO:0000313" key="2">
    <source>
        <dbReference type="EMBL" id="KAK7496527.1"/>
    </source>
</evidence>
<dbReference type="Proteomes" id="UP001519460">
    <property type="component" value="Unassembled WGS sequence"/>
</dbReference>
<sequence length="131" mass="14596">MLPQDLYHYGSPSPPIRMSGSGPGKNQATSGSGLLSQPTVKSQLDSSCVFFTYRCYSVQYSRPFFFFVTPQDLPISNHPLLPPFYHAFCPATPPKTLWMGCSLVTVLNTSAEQRYRCGFDVLDSQQGWGFL</sequence>
<proteinExistence type="predicted"/>
<protein>
    <submittedName>
        <fullName evidence="2">Uncharacterized protein</fullName>
    </submittedName>
</protein>
<feature type="compositionally biased region" description="Polar residues" evidence="1">
    <location>
        <begin position="24"/>
        <end position="39"/>
    </location>
</feature>